<evidence type="ECO:0000313" key="2">
    <source>
        <dbReference type="Proteomes" id="UP000053328"/>
    </source>
</evidence>
<dbReference type="RefSeq" id="XP_016234950.1">
    <property type="nucleotide sequence ID" value="XM_016381848.1"/>
</dbReference>
<evidence type="ECO:0000313" key="1">
    <source>
        <dbReference type="EMBL" id="KIW14734.1"/>
    </source>
</evidence>
<dbReference type="Proteomes" id="UP000053328">
    <property type="component" value="Unassembled WGS sequence"/>
</dbReference>
<sequence length="136" mass="15737">MGRRPVRPAIDKELVGIWQAILSDAANVLRYKDGAFEDLIQRDTPARQAVDTYLDSALLTRRERAIFERIRSLVGDVTDRESEYTHKTLRKEFGRMVSEDMSLRVSNRFSKEREEAVNRLHWSFVDGKLDVVASQP</sequence>
<name>A0A0D2BTY5_9EURO</name>
<keyword evidence="2" id="KW-1185">Reference proteome</keyword>
<dbReference type="GeneID" id="27334601"/>
<protein>
    <submittedName>
        <fullName evidence="1">Uncharacterized protein</fullName>
    </submittedName>
</protein>
<dbReference type="AlphaFoldDB" id="A0A0D2BTY5"/>
<proteinExistence type="predicted"/>
<reference evidence="1 2" key="1">
    <citation type="submission" date="2015-01" db="EMBL/GenBank/DDBJ databases">
        <title>The Genome Sequence of Exophiala spinifera CBS89968.</title>
        <authorList>
            <consortium name="The Broad Institute Genomics Platform"/>
            <person name="Cuomo C."/>
            <person name="de Hoog S."/>
            <person name="Gorbushina A."/>
            <person name="Stielow B."/>
            <person name="Teixiera M."/>
            <person name="Abouelleil A."/>
            <person name="Chapman S.B."/>
            <person name="Priest M."/>
            <person name="Young S.K."/>
            <person name="Wortman J."/>
            <person name="Nusbaum C."/>
            <person name="Birren B."/>
        </authorList>
    </citation>
    <scope>NUCLEOTIDE SEQUENCE [LARGE SCALE GENOMIC DNA]</scope>
    <source>
        <strain evidence="1 2">CBS 89968</strain>
    </source>
</reference>
<dbReference type="HOGENOM" id="CLU_1875462_0_0_1"/>
<gene>
    <name evidence="1" type="ORF">PV08_07518</name>
</gene>
<dbReference type="EMBL" id="KN847496">
    <property type="protein sequence ID" value="KIW14734.1"/>
    <property type="molecule type" value="Genomic_DNA"/>
</dbReference>
<dbReference type="VEuPathDB" id="FungiDB:PV08_07518"/>
<organism evidence="1 2">
    <name type="scientific">Exophiala spinifera</name>
    <dbReference type="NCBI Taxonomy" id="91928"/>
    <lineage>
        <taxon>Eukaryota</taxon>
        <taxon>Fungi</taxon>
        <taxon>Dikarya</taxon>
        <taxon>Ascomycota</taxon>
        <taxon>Pezizomycotina</taxon>
        <taxon>Eurotiomycetes</taxon>
        <taxon>Chaetothyriomycetidae</taxon>
        <taxon>Chaetothyriales</taxon>
        <taxon>Herpotrichiellaceae</taxon>
        <taxon>Exophiala</taxon>
    </lineage>
</organism>
<accession>A0A0D2BTY5</accession>